<dbReference type="Proteomes" id="UP000728032">
    <property type="component" value="Unassembled WGS sequence"/>
</dbReference>
<organism evidence="3">
    <name type="scientific">Oppiella nova</name>
    <dbReference type="NCBI Taxonomy" id="334625"/>
    <lineage>
        <taxon>Eukaryota</taxon>
        <taxon>Metazoa</taxon>
        <taxon>Ecdysozoa</taxon>
        <taxon>Arthropoda</taxon>
        <taxon>Chelicerata</taxon>
        <taxon>Arachnida</taxon>
        <taxon>Acari</taxon>
        <taxon>Acariformes</taxon>
        <taxon>Sarcoptiformes</taxon>
        <taxon>Oribatida</taxon>
        <taxon>Brachypylina</taxon>
        <taxon>Oppioidea</taxon>
        <taxon>Oppiidae</taxon>
        <taxon>Oppiella</taxon>
    </lineage>
</organism>
<keyword evidence="4" id="KW-1185">Reference proteome</keyword>
<accession>A0A7R9QRR8</accession>
<reference evidence="3" key="1">
    <citation type="submission" date="2020-11" db="EMBL/GenBank/DDBJ databases">
        <authorList>
            <person name="Tran Van P."/>
        </authorList>
    </citation>
    <scope>NUCLEOTIDE SEQUENCE</scope>
</reference>
<evidence type="ECO:0000256" key="1">
    <source>
        <dbReference type="SAM" id="MobiDB-lite"/>
    </source>
</evidence>
<sequence length="505" mass="56185">MAALRSLLILSSLVATMTCVSVHLDQFHTLIGDRCFNETYDGRPLTLGQTNPVGLSVENLISLIEKIEAKRPQLSAQQIVLLILRRFHIDGLHLNGVVNIQSQIEMKHRRITEETMWSYRGSGIWNMEFPEEILTEDEKCALFYTLSHTVNETAGREDKHPYHKTIHLSRSATKPNHKAVVHESEAPVPVQSEFLQSKPKGKHINIPVSGPSSMKLRHPREKGVASFRNDRTMAIAANRVLLGTAVGLLSPQPKSTHTLINTIGNVEMNTTLSIPDQLVDPLLAVTLSDLLGIGGDSGLKIPAGGVMFGAEGNWNSTACQTSYRLTSAGTLATMAELRGGLDGWNIGRKLPTILRQYPTIRLSQILRWYYSPKGLAPDATVCNRGYGLVGELENKIQREAENYIRVWNGVFYANAFPDHQLTGFIGETWRSFYQFLNKAGTERPSEERDYCTTTSVGTDYKSATIETSTDVFFMLDNMPAKGEGFDEEIKMVTNIVRQLNLGRNA</sequence>
<evidence type="ECO:0000313" key="3">
    <source>
        <dbReference type="EMBL" id="CAD7656104.1"/>
    </source>
</evidence>
<protein>
    <submittedName>
        <fullName evidence="3">Uncharacterized protein</fullName>
    </submittedName>
</protein>
<dbReference type="AlphaFoldDB" id="A0A7R9QRR8"/>
<feature type="non-terminal residue" evidence="3">
    <location>
        <position position="505"/>
    </location>
</feature>
<feature type="region of interest" description="Disordered" evidence="1">
    <location>
        <begin position="201"/>
        <end position="220"/>
    </location>
</feature>
<name>A0A7R9QRR8_9ACAR</name>
<evidence type="ECO:0000313" key="4">
    <source>
        <dbReference type="Proteomes" id="UP000728032"/>
    </source>
</evidence>
<feature type="chain" id="PRO_5036211890" evidence="2">
    <location>
        <begin position="20"/>
        <end position="505"/>
    </location>
</feature>
<gene>
    <name evidence="3" type="ORF">ONB1V03_LOCUS12744</name>
</gene>
<proteinExistence type="predicted"/>
<dbReference type="EMBL" id="CAJPVJ010010550">
    <property type="protein sequence ID" value="CAG2173291.1"/>
    <property type="molecule type" value="Genomic_DNA"/>
</dbReference>
<keyword evidence="2" id="KW-0732">Signal</keyword>
<evidence type="ECO:0000256" key="2">
    <source>
        <dbReference type="SAM" id="SignalP"/>
    </source>
</evidence>
<feature type="signal peptide" evidence="2">
    <location>
        <begin position="1"/>
        <end position="19"/>
    </location>
</feature>
<dbReference type="EMBL" id="OC925375">
    <property type="protein sequence ID" value="CAD7656104.1"/>
    <property type="molecule type" value="Genomic_DNA"/>
</dbReference>
<dbReference type="OrthoDB" id="6510671at2759"/>